<dbReference type="AlphaFoldDB" id="A0A182IQC7"/>
<reference evidence="2" key="1">
    <citation type="submission" date="2022-08" db="UniProtKB">
        <authorList>
            <consortium name="EnsemblMetazoa"/>
        </authorList>
    </citation>
    <scope>IDENTIFICATION</scope>
    <source>
        <strain evidence="2">EBRO</strain>
    </source>
</reference>
<evidence type="ECO:0000256" key="1">
    <source>
        <dbReference type="SAM" id="MobiDB-lite"/>
    </source>
</evidence>
<dbReference type="EnsemblMetazoa" id="AATE003471-RA">
    <property type="protein sequence ID" value="AATE003471-PA.1"/>
    <property type="gene ID" value="AATE003471"/>
</dbReference>
<proteinExistence type="predicted"/>
<dbReference type="VEuPathDB" id="VectorBase:AATE003471"/>
<name>A0A182IQC7_ANOAO</name>
<accession>A0A182IQC7</accession>
<organism evidence="2">
    <name type="scientific">Anopheles atroparvus</name>
    <name type="common">European mosquito</name>
    <dbReference type="NCBI Taxonomy" id="41427"/>
    <lineage>
        <taxon>Eukaryota</taxon>
        <taxon>Metazoa</taxon>
        <taxon>Ecdysozoa</taxon>
        <taxon>Arthropoda</taxon>
        <taxon>Hexapoda</taxon>
        <taxon>Insecta</taxon>
        <taxon>Pterygota</taxon>
        <taxon>Neoptera</taxon>
        <taxon>Endopterygota</taxon>
        <taxon>Diptera</taxon>
        <taxon>Nematocera</taxon>
        <taxon>Culicoidea</taxon>
        <taxon>Culicidae</taxon>
        <taxon>Anophelinae</taxon>
        <taxon>Anopheles</taxon>
    </lineage>
</organism>
<evidence type="ECO:0000313" key="2">
    <source>
        <dbReference type="EnsemblMetazoa" id="AATE003471-PA.1"/>
    </source>
</evidence>
<sequence>MATSRAFGILNNQNIVAGNQPFGKSIQAAKTGESRPSAFALKDLTNKNQRTVVHQDGKGKANNGPADNALKAKTNAILQTLSKDFTKPAAASRKKQQSSSGYDDHFSPQNDEYAWGQASCLREDLLDQMLDFPDVRQYEVKRKLPKPARSDLLDLPDLDAGWDYFEPASASHRQNSRKPLDLPGDDFPLVDIQDLEFIF</sequence>
<feature type="region of interest" description="Disordered" evidence="1">
    <location>
        <begin position="86"/>
        <end position="108"/>
    </location>
</feature>
<protein>
    <submittedName>
        <fullName evidence="2">Uncharacterized protein</fullName>
    </submittedName>
</protein>